<organism evidence="2">
    <name type="scientific">Fulvimarina pelagi</name>
    <dbReference type="NCBI Taxonomy" id="217511"/>
    <lineage>
        <taxon>Bacteria</taxon>
        <taxon>Pseudomonadati</taxon>
        <taxon>Pseudomonadota</taxon>
        <taxon>Alphaproteobacteria</taxon>
        <taxon>Hyphomicrobiales</taxon>
        <taxon>Aurantimonadaceae</taxon>
        <taxon>Fulvimarina</taxon>
    </lineage>
</organism>
<dbReference type="PANTHER" id="PTHR33608:SF6">
    <property type="entry name" value="BLL2464 PROTEIN"/>
    <property type="match status" value="1"/>
</dbReference>
<protein>
    <recommendedName>
        <fullName evidence="1">DUF58 domain-containing protein</fullName>
    </recommendedName>
</protein>
<proteinExistence type="predicted"/>
<dbReference type="EMBL" id="LC066397">
    <property type="protein sequence ID" value="BAT31257.1"/>
    <property type="molecule type" value="Genomic_DNA"/>
</dbReference>
<name>A0A0N7KZ15_9HYPH</name>
<evidence type="ECO:0000313" key="2">
    <source>
        <dbReference type="EMBL" id="BAT31257.1"/>
    </source>
</evidence>
<dbReference type="PANTHER" id="PTHR33608">
    <property type="entry name" value="BLL2464 PROTEIN"/>
    <property type="match status" value="1"/>
</dbReference>
<reference evidence="2" key="1">
    <citation type="journal article" date="2015" name="Proc. Natl. Acad. Sci. U.S.A.">
        <title>Bacterial clade with the ribosomal RNA operon on a small plasmid rather than the chromosome.</title>
        <authorList>
            <person name="Anda M."/>
            <person name="Ohtsubo Y."/>
            <person name="Okubo T."/>
            <person name="Sugawara M."/>
            <person name="Nagata Y."/>
            <person name="Tsuda M."/>
            <person name="Minamisawa K."/>
            <person name="Mitsui H."/>
        </authorList>
    </citation>
    <scope>NUCLEOTIDE SEQUENCE</scope>
    <source>
        <strain evidence="2">DSM 15513</strain>
    </source>
</reference>
<evidence type="ECO:0000259" key="1">
    <source>
        <dbReference type="Pfam" id="PF01882"/>
    </source>
</evidence>
<dbReference type="AlphaFoldDB" id="A0A0N7KZ15"/>
<accession>A0A0N7KZ15</accession>
<sequence>MRMPIGTTTDLTSSSDALVRARQRAALMPDLLVEANRVVATVIAGWHGRKRRGVGENFWQFRPFVHGEQVSRIDWRRSARDDHIYLRDREWEAAHTVWLWADPSPSMRFQSKAAQVSKESRALVLILALAEILSRSGERIGYPGVIDPLSARNAAERIATALTTRRPEDDFPPDDRFRQHSEVVLISDFLDPIDETLARIDRIGGRGVRGHLVMVNDPAEEVFPYSGRTEFRDPETGAKLTAGRAETLQADYQNIMAARRETLARHCRRLGWSFIAHRTDNLASEVLVALHGQLSGVPQAPRRSA</sequence>
<feature type="domain" description="DUF58" evidence="1">
    <location>
        <begin position="61"/>
        <end position="261"/>
    </location>
</feature>
<dbReference type="Pfam" id="PF01882">
    <property type="entry name" value="DUF58"/>
    <property type="match status" value="1"/>
</dbReference>
<dbReference type="InterPro" id="IPR002881">
    <property type="entry name" value="DUF58"/>
</dbReference>